<feature type="repeat" description="ANK" evidence="1">
    <location>
        <begin position="271"/>
        <end position="303"/>
    </location>
</feature>
<dbReference type="EMBL" id="DS113191">
    <property type="protein sequence ID" value="EAY21304.1"/>
    <property type="molecule type" value="Genomic_DNA"/>
</dbReference>
<keyword evidence="1" id="KW-0040">ANK repeat</keyword>
<keyword evidence="4" id="KW-1185">Reference proteome</keyword>
<evidence type="ECO:0000313" key="4">
    <source>
        <dbReference type="Proteomes" id="UP000001542"/>
    </source>
</evidence>
<dbReference type="STRING" id="5722.A2DE86"/>
<name>A2DE86_TRIV3</name>
<feature type="repeat" description="ANK" evidence="1">
    <location>
        <begin position="338"/>
        <end position="370"/>
    </location>
</feature>
<reference evidence="3" key="2">
    <citation type="journal article" date="2007" name="Science">
        <title>Draft genome sequence of the sexually transmitted pathogen Trichomonas vaginalis.</title>
        <authorList>
            <person name="Carlton J.M."/>
            <person name="Hirt R.P."/>
            <person name="Silva J.C."/>
            <person name="Delcher A.L."/>
            <person name="Schatz M."/>
            <person name="Zhao Q."/>
            <person name="Wortman J.R."/>
            <person name="Bidwell S.L."/>
            <person name="Alsmark U.C.M."/>
            <person name="Besteiro S."/>
            <person name="Sicheritz-Ponten T."/>
            <person name="Noel C.J."/>
            <person name="Dacks J.B."/>
            <person name="Foster P.G."/>
            <person name="Simillion C."/>
            <person name="Van de Peer Y."/>
            <person name="Miranda-Saavedra D."/>
            <person name="Barton G.J."/>
            <person name="Westrop G.D."/>
            <person name="Mueller S."/>
            <person name="Dessi D."/>
            <person name="Fiori P.L."/>
            <person name="Ren Q."/>
            <person name="Paulsen I."/>
            <person name="Zhang H."/>
            <person name="Bastida-Corcuera F.D."/>
            <person name="Simoes-Barbosa A."/>
            <person name="Brown M.T."/>
            <person name="Hayes R.D."/>
            <person name="Mukherjee M."/>
            <person name="Okumura C.Y."/>
            <person name="Schneider R."/>
            <person name="Smith A.J."/>
            <person name="Vanacova S."/>
            <person name="Villalvazo M."/>
            <person name="Haas B.J."/>
            <person name="Pertea M."/>
            <person name="Feldblyum T.V."/>
            <person name="Utterback T.R."/>
            <person name="Shu C.L."/>
            <person name="Osoegawa K."/>
            <person name="de Jong P.J."/>
            <person name="Hrdy I."/>
            <person name="Horvathova L."/>
            <person name="Zubacova Z."/>
            <person name="Dolezal P."/>
            <person name="Malik S.B."/>
            <person name="Logsdon J.M. Jr."/>
            <person name="Henze K."/>
            <person name="Gupta A."/>
            <person name="Wang C.C."/>
            <person name="Dunne R.L."/>
            <person name="Upcroft J.A."/>
            <person name="Upcroft P."/>
            <person name="White O."/>
            <person name="Salzberg S.L."/>
            <person name="Tang P."/>
            <person name="Chiu C.-H."/>
            <person name="Lee Y.-S."/>
            <person name="Embley T.M."/>
            <person name="Coombs G.H."/>
            <person name="Mottram J.C."/>
            <person name="Tachezy J."/>
            <person name="Fraser-Liggett C.M."/>
            <person name="Johnson P.J."/>
        </authorList>
    </citation>
    <scope>NUCLEOTIDE SEQUENCE [LARGE SCALE GENOMIC DNA]</scope>
    <source>
        <strain evidence="3">G3</strain>
    </source>
</reference>
<dbReference type="PANTHER" id="PTHR44207">
    <property type="entry name" value="SURFACE ANTIGEN BSPA-LIKE-RELATED"/>
    <property type="match status" value="1"/>
</dbReference>
<accession>A2DE86</accession>
<evidence type="ECO:0000313" key="3">
    <source>
        <dbReference type="EMBL" id="EAY21304.1"/>
    </source>
</evidence>
<dbReference type="KEGG" id="tva:5466852"/>
<dbReference type="SMART" id="SM00248">
    <property type="entry name" value="ANK"/>
    <property type="match status" value="6"/>
</dbReference>
<dbReference type="PROSITE" id="PS50088">
    <property type="entry name" value="ANK_REPEAT"/>
    <property type="match status" value="4"/>
</dbReference>
<dbReference type="Proteomes" id="UP000001542">
    <property type="component" value="Unassembled WGS sequence"/>
</dbReference>
<dbReference type="InterPro" id="IPR002110">
    <property type="entry name" value="Ankyrin_rpt"/>
</dbReference>
<dbReference type="VEuPathDB" id="TrichDB:TVAG_166790"/>
<dbReference type="SMR" id="A2DE86"/>
<feature type="repeat" description="ANK" evidence="1">
    <location>
        <begin position="404"/>
        <end position="436"/>
    </location>
</feature>
<evidence type="ECO:0000256" key="2">
    <source>
        <dbReference type="SAM" id="Coils"/>
    </source>
</evidence>
<feature type="coiled-coil region" evidence="2">
    <location>
        <begin position="103"/>
        <end position="137"/>
    </location>
</feature>
<protein>
    <submittedName>
        <fullName evidence="3">Ankyrin repeat protein, putative</fullName>
    </submittedName>
</protein>
<dbReference type="SUPFAM" id="SSF48403">
    <property type="entry name" value="Ankyrin repeat"/>
    <property type="match status" value="1"/>
</dbReference>
<proteinExistence type="predicted"/>
<sequence>MSSEPAKTVDQIIANETFFGVYGTFEAAISALAETKLNTKEATYILEGAMKRYNQQQCYEMFTKMNVDFSAESPANSKHFFEFLHSMSSVVQANSVDPLINHIQGLNTKLLQAEASNEDLKKQIAALQTKVHALETAANQKAEGINPAEYLAKLEVVLAQSAEFKNVTAENVQHLNSSLSQSIKYGRSFAQYEEIVKIMAANDFKAAYSYLNNLSKRGDAQSMAAVCKLGLSEVANNNNFTALLGACLSGNVRLVKSLIEGGCNKNVVDNFGNNALLNAAGNGKTEVIRYLITQGFDKNYRKESSGFDSILLASQEGFLETVQFLSLLGCDVNSKNKDGANCAYFAAKKGHLEVLKFLHQKGADLKVKNVNGWSTIIEAAGANSVPVLEFLVSQGCSVDDKANNNTTPLHYAAEKRSVLAVEFLIKNGAKVNEKNNDGKTPLDIAKEKAESGENFAKIRDLLTAAGAQ</sequence>
<dbReference type="Pfam" id="PF12796">
    <property type="entry name" value="Ank_2"/>
    <property type="match status" value="2"/>
</dbReference>
<dbReference type="PROSITE" id="PS50297">
    <property type="entry name" value="ANK_REP_REGION"/>
    <property type="match status" value="2"/>
</dbReference>
<dbReference type="RefSeq" id="XP_001582290.1">
    <property type="nucleotide sequence ID" value="XM_001582240.1"/>
</dbReference>
<dbReference type="InterPro" id="IPR036770">
    <property type="entry name" value="Ankyrin_rpt-contain_sf"/>
</dbReference>
<evidence type="ECO:0000256" key="1">
    <source>
        <dbReference type="PROSITE-ProRule" id="PRU00023"/>
    </source>
</evidence>
<dbReference type="PANTHER" id="PTHR44207:SF2">
    <property type="entry name" value="REPEAT PROTEIN, PUTATIVE-RELATED"/>
    <property type="match status" value="1"/>
</dbReference>
<dbReference type="InParanoid" id="A2DE86"/>
<dbReference type="eggNOG" id="KOG4177">
    <property type="taxonomic scope" value="Eukaryota"/>
</dbReference>
<dbReference type="AlphaFoldDB" id="A2DE86"/>
<dbReference type="OrthoDB" id="40158at2759"/>
<gene>
    <name evidence="3" type="ORF">TVAG_166790</name>
</gene>
<organism evidence="3 4">
    <name type="scientific">Trichomonas vaginalis (strain ATCC PRA-98 / G3)</name>
    <dbReference type="NCBI Taxonomy" id="412133"/>
    <lineage>
        <taxon>Eukaryota</taxon>
        <taxon>Metamonada</taxon>
        <taxon>Parabasalia</taxon>
        <taxon>Trichomonadida</taxon>
        <taxon>Trichomonadidae</taxon>
        <taxon>Trichomonas</taxon>
    </lineage>
</organism>
<dbReference type="Gene3D" id="1.25.40.20">
    <property type="entry name" value="Ankyrin repeat-containing domain"/>
    <property type="match status" value="1"/>
</dbReference>
<reference evidence="3" key="1">
    <citation type="submission" date="2006-10" db="EMBL/GenBank/DDBJ databases">
        <authorList>
            <person name="Amadeo P."/>
            <person name="Zhao Q."/>
            <person name="Wortman J."/>
            <person name="Fraser-Liggett C."/>
            <person name="Carlton J."/>
        </authorList>
    </citation>
    <scope>NUCLEOTIDE SEQUENCE</scope>
    <source>
        <strain evidence="3">G3</strain>
    </source>
</reference>
<dbReference type="Pfam" id="PF00023">
    <property type="entry name" value="Ank"/>
    <property type="match status" value="1"/>
</dbReference>
<keyword evidence="2" id="KW-0175">Coiled coil</keyword>
<dbReference type="VEuPathDB" id="TrichDB:TVAGG3_0175940"/>
<feature type="repeat" description="ANK" evidence="1">
    <location>
        <begin position="238"/>
        <end position="270"/>
    </location>
</feature>